<dbReference type="Proteomes" id="UP000746747">
    <property type="component" value="Unassembled WGS sequence"/>
</dbReference>
<sequence>MSDSEQLVQIPNDEIPNETADPASIHYTHEPATIADDDVTIHSDSNPNVFTISSPYQPIYLSSVITTAELDKTLPYLTAVTELYGNDAQGTKYHEDDKQTHDGRINRFDNSISKYHRRHRQRTSPWDSGVNETYSAFRNSYSASSAGGNLSLASCNSLHAANPVVYCRLFRITPR</sequence>
<dbReference type="AlphaFoldDB" id="A0A8J2QA49"/>
<comment type="caution">
    <text evidence="2">The sequence shown here is derived from an EMBL/GenBank/DDBJ whole genome shotgun (WGS) entry which is preliminary data.</text>
</comment>
<gene>
    <name evidence="2" type="ORF">CJOHNSTONI_LOCUS4799</name>
</gene>
<proteinExistence type="predicted"/>
<evidence type="ECO:0000313" key="2">
    <source>
        <dbReference type="EMBL" id="CAG9534684.1"/>
    </source>
</evidence>
<dbReference type="EMBL" id="CAKAEH010001324">
    <property type="protein sequence ID" value="CAG9534684.1"/>
    <property type="molecule type" value="Genomic_DNA"/>
</dbReference>
<organism evidence="2 3">
    <name type="scientific">Cercopithifilaria johnstoni</name>
    <dbReference type="NCBI Taxonomy" id="2874296"/>
    <lineage>
        <taxon>Eukaryota</taxon>
        <taxon>Metazoa</taxon>
        <taxon>Ecdysozoa</taxon>
        <taxon>Nematoda</taxon>
        <taxon>Chromadorea</taxon>
        <taxon>Rhabditida</taxon>
        <taxon>Spirurina</taxon>
        <taxon>Spiruromorpha</taxon>
        <taxon>Filarioidea</taxon>
        <taxon>Onchocercidae</taxon>
        <taxon>Cercopithifilaria</taxon>
    </lineage>
</organism>
<protein>
    <submittedName>
        <fullName evidence="2">Uncharacterized protein</fullName>
    </submittedName>
</protein>
<name>A0A8J2QA49_9BILA</name>
<evidence type="ECO:0000256" key="1">
    <source>
        <dbReference type="SAM" id="MobiDB-lite"/>
    </source>
</evidence>
<keyword evidence="3" id="KW-1185">Reference proteome</keyword>
<dbReference type="OrthoDB" id="10507289at2759"/>
<evidence type="ECO:0000313" key="3">
    <source>
        <dbReference type="Proteomes" id="UP000746747"/>
    </source>
</evidence>
<feature type="region of interest" description="Disordered" evidence="1">
    <location>
        <begin position="1"/>
        <end position="20"/>
    </location>
</feature>
<reference evidence="2" key="1">
    <citation type="submission" date="2021-09" db="EMBL/GenBank/DDBJ databases">
        <authorList>
            <consortium name="Pathogen Informatics"/>
        </authorList>
    </citation>
    <scope>NUCLEOTIDE SEQUENCE</scope>
</reference>
<accession>A0A8J2QA49</accession>